<dbReference type="InterPro" id="IPR002110">
    <property type="entry name" value="Ankyrin_rpt"/>
</dbReference>
<dbReference type="PANTHER" id="PTHR24171:SF8">
    <property type="entry name" value="BRCA1-ASSOCIATED RING DOMAIN PROTEIN 1"/>
    <property type="match status" value="1"/>
</dbReference>
<evidence type="ECO:0000313" key="7">
    <source>
        <dbReference type="Proteomes" id="UP000241769"/>
    </source>
</evidence>
<feature type="repeat" description="ANK" evidence="3">
    <location>
        <begin position="145"/>
        <end position="177"/>
    </location>
</feature>
<dbReference type="SUPFAM" id="SSF48403">
    <property type="entry name" value="Ankyrin repeat"/>
    <property type="match status" value="1"/>
</dbReference>
<dbReference type="EMBL" id="MDYQ01000085">
    <property type="protein sequence ID" value="PRP83284.1"/>
    <property type="molecule type" value="Genomic_DNA"/>
</dbReference>
<dbReference type="Pfam" id="PF12796">
    <property type="entry name" value="Ank_2"/>
    <property type="match status" value="1"/>
</dbReference>
<dbReference type="InterPro" id="IPR036770">
    <property type="entry name" value="Ankyrin_rpt-contain_sf"/>
</dbReference>
<dbReference type="SMART" id="SM00248">
    <property type="entry name" value="ANK"/>
    <property type="match status" value="4"/>
</dbReference>
<dbReference type="GO" id="GO:0004842">
    <property type="term" value="F:ubiquitin-protein transferase activity"/>
    <property type="evidence" value="ECO:0007669"/>
    <property type="project" value="TreeGrafter"/>
</dbReference>
<dbReference type="OrthoDB" id="20727at2759"/>
<protein>
    <submittedName>
        <fullName evidence="6">Ankyrin repeat domain protein</fullName>
    </submittedName>
</protein>
<feature type="coiled-coil region" evidence="4">
    <location>
        <begin position="360"/>
        <end position="387"/>
    </location>
</feature>
<keyword evidence="4" id="KW-0175">Coiled coil</keyword>
<proteinExistence type="predicted"/>
<dbReference type="Gene3D" id="1.25.40.20">
    <property type="entry name" value="Ankyrin repeat-containing domain"/>
    <property type="match status" value="2"/>
</dbReference>
<evidence type="ECO:0000256" key="3">
    <source>
        <dbReference type="PROSITE-ProRule" id="PRU00023"/>
    </source>
</evidence>
<keyword evidence="1" id="KW-0677">Repeat</keyword>
<dbReference type="PANTHER" id="PTHR24171">
    <property type="entry name" value="ANKYRIN REPEAT DOMAIN-CONTAINING PROTEIN 39-RELATED"/>
    <property type="match status" value="1"/>
</dbReference>
<dbReference type="Proteomes" id="UP000241769">
    <property type="component" value="Unassembled WGS sequence"/>
</dbReference>
<dbReference type="InParanoid" id="A0A2P6NH60"/>
<feature type="repeat" description="ANK" evidence="3">
    <location>
        <begin position="242"/>
        <end position="274"/>
    </location>
</feature>
<dbReference type="PROSITE" id="PS50297">
    <property type="entry name" value="ANK_REP_REGION"/>
    <property type="match status" value="3"/>
</dbReference>
<organism evidence="6 7">
    <name type="scientific">Planoprotostelium fungivorum</name>
    <dbReference type="NCBI Taxonomy" id="1890364"/>
    <lineage>
        <taxon>Eukaryota</taxon>
        <taxon>Amoebozoa</taxon>
        <taxon>Evosea</taxon>
        <taxon>Variosea</taxon>
        <taxon>Cavosteliida</taxon>
        <taxon>Cavosteliaceae</taxon>
        <taxon>Planoprotostelium</taxon>
    </lineage>
</organism>
<evidence type="ECO:0000256" key="4">
    <source>
        <dbReference type="SAM" id="Coils"/>
    </source>
</evidence>
<gene>
    <name evidence="6" type="ORF">PROFUN_09496</name>
</gene>
<name>A0A2P6NH60_9EUKA</name>
<reference evidence="6 7" key="1">
    <citation type="journal article" date="2018" name="Genome Biol. Evol.">
        <title>Multiple Roots of Fruiting Body Formation in Amoebozoa.</title>
        <authorList>
            <person name="Hillmann F."/>
            <person name="Forbes G."/>
            <person name="Novohradska S."/>
            <person name="Ferling I."/>
            <person name="Riege K."/>
            <person name="Groth M."/>
            <person name="Westermann M."/>
            <person name="Marz M."/>
            <person name="Spaller T."/>
            <person name="Winckler T."/>
            <person name="Schaap P."/>
            <person name="Glockner G."/>
        </authorList>
    </citation>
    <scope>NUCLEOTIDE SEQUENCE [LARGE SCALE GENOMIC DNA]</scope>
    <source>
        <strain evidence="6 7">Jena</strain>
    </source>
</reference>
<evidence type="ECO:0000256" key="1">
    <source>
        <dbReference type="ARBA" id="ARBA00022737"/>
    </source>
</evidence>
<evidence type="ECO:0000313" key="6">
    <source>
        <dbReference type="EMBL" id="PRP83284.1"/>
    </source>
</evidence>
<comment type="caution">
    <text evidence="6">The sequence shown here is derived from an EMBL/GenBank/DDBJ whole genome shotgun (WGS) entry which is preliminary data.</text>
</comment>
<dbReference type="AlphaFoldDB" id="A0A2P6NH60"/>
<sequence length="443" mass="49324">MVFLMLDAVDTPQSISQRMRKSFNLATQPKALSTSLTNFNKSARSNIVKQRKSQIKCNDKDGMRLLVASLEGDANAIQITLDKVAKSGKKIIQTEDGATGDTALHMACDCPSLDAVKTLLRNGADAWWFHSNRLRLTSFSAKNHMGSTPLHIAVRAGAASIVDELLSVGADVAEKDYTRRAPIHHAIAMQDDLMFLKLVSDGNYEVTPGNKVIHECCRFGYTFGVEELCKMGIEIDAPNDLQGNTPLHIACSTGSVSCVEKLIKLGANTETKNRSGALPVELTSANVSEQVTRLIERQQELMDEDNFSEDEVEKTDVPDDGTTSPMRNLVRGLGRLKAKMANTFESLSAPTARRRKDLEIDQLHRDKKYLEEQMALVQEQKRTALENENMVVAKRCTELIRRTESMIFHIDERILEEEEKFSATRTRETCTLQIHPGKIMAGE</sequence>
<dbReference type="GO" id="GO:0085020">
    <property type="term" value="P:protein K6-linked ubiquitination"/>
    <property type="evidence" value="ECO:0007669"/>
    <property type="project" value="TreeGrafter"/>
</dbReference>
<feature type="region of interest" description="Disordered" evidence="5">
    <location>
        <begin position="305"/>
        <end position="327"/>
    </location>
</feature>
<evidence type="ECO:0000256" key="2">
    <source>
        <dbReference type="ARBA" id="ARBA00023043"/>
    </source>
</evidence>
<keyword evidence="7" id="KW-1185">Reference proteome</keyword>
<dbReference type="STRING" id="1890364.A0A2P6NH60"/>
<feature type="repeat" description="ANK" evidence="3">
    <location>
        <begin position="99"/>
        <end position="125"/>
    </location>
</feature>
<dbReference type="Pfam" id="PF00023">
    <property type="entry name" value="Ank"/>
    <property type="match status" value="2"/>
</dbReference>
<dbReference type="PROSITE" id="PS50088">
    <property type="entry name" value="ANK_REPEAT"/>
    <property type="match status" value="3"/>
</dbReference>
<evidence type="ECO:0000256" key="5">
    <source>
        <dbReference type="SAM" id="MobiDB-lite"/>
    </source>
</evidence>
<accession>A0A2P6NH60</accession>
<keyword evidence="2 3" id="KW-0040">ANK repeat</keyword>